<dbReference type="InterPro" id="IPR046342">
    <property type="entry name" value="CBS_dom_sf"/>
</dbReference>
<feature type="domain" description="CBS" evidence="3">
    <location>
        <begin position="7"/>
        <end position="65"/>
    </location>
</feature>
<protein>
    <submittedName>
        <fullName evidence="4">Putative signal transduction protein with CBS domains</fullName>
    </submittedName>
</protein>
<dbReference type="InterPro" id="IPR051257">
    <property type="entry name" value="Diverse_CBS-Domain"/>
</dbReference>
<feature type="domain" description="CBS" evidence="3">
    <location>
        <begin position="72"/>
        <end position="127"/>
    </location>
</feature>
<gene>
    <name evidence="4" type="ORF">FDG2_5507</name>
</gene>
<evidence type="ECO:0000259" key="3">
    <source>
        <dbReference type="PROSITE" id="PS51371"/>
    </source>
</evidence>
<keyword evidence="5" id="KW-1185">Reference proteome</keyword>
<dbReference type="EMBL" id="FLUV01002289">
    <property type="protein sequence ID" value="SBW28024.1"/>
    <property type="molecule type" value="Genomic_DNA"/>
</dbReference>
<evidence type="ECO:0000313" key="5">
    <source>
        <dbReference type="Proteomes" id="UP000199013"/>
    </source>
</evidence>
<sequence length="128" mass="13767">MRVSDGMTVPVLVIGPKHTLRQAARLMAVRKVGAAIVRDVDGEGYSILTERDVLLSVADGQNPDAELVGDHIARDVVFADPGWSLAEAAGSMLRGGFRHLIVCDRGEVAGVLSMRDVVRCWSEQRASV</sequence>
<reference evidence="5" key="1">
    <citation type="submission" date="2016-02" db="EMBL/GenBank/DDBJ databases">
        <authorList>
            <person name="Wibberg D."/>
        </authorList>
    </citation>
    <scope>NUCLEOTIDE SEQUENCE [LARGE SCALE GENOMIC DNA]</scope>
</reference>
<dbReference type="AlphaFoldDB" id="A0A1C3PDY3"/>
<dbReference type="PANTHER" id="PTHR43080">
    <property type="entry name" value="CBS DOMAIN-CONTAINING PROTEIN CBSX3, MITOCHONDRIAL"/>
    <property type="match status" value="1"/>
</dbReference>
<keyword evidence="1 2" id="KW-0129">CBS domain</keyword>
<accession>A0A1C3PDY3</accession>
<dbReference type="SMART" id="SM00116">
    <property type="entry name" value="CBS"/>
    <property type="match status" value="2"/>
</dbReference>
<dbReference type="Proteomes" id="UP000199013">
    <property type="component" value="Unassembled WGS sequence"/>
</dbReference>
<dbReference type="Pfam" id="PF00571">
    <property type="entry name" value="CBS"/>
    <property type="match status" value="2"/>
</dbReference>
<organism evidence="4 5">
    <name type="scientific">Candidatus Protofrankia californiensis</name>
    <dbReference type="NCBI Taxonomy" id="1839754"/>
    <lineage>
        <taxon>Bacteria</taxon>
        <taxon>Bacillati</taxon>
        <taxon>Actinomycetota</taxon>
        <taxon>Actinomycetes</taxon>
        <taxon>Frankiales</taxon>
        <taxon>Frankiaceae</taxon>
        <taxon>Protofrankia</taxon>
    </lineage>
</organism>
<dbReference type="InterPro" id="IPR000644">
    <property type="entry name" value="CBS_dom"/>
</dbReference>
<name>A0A1C3PDY3_9ACTN</name>
<evidence type="ECO:0000313" key="4">
    <source>
        <dbReference type="EMBL" id="SBW28024.1"/>
    </source>
</evidence>
<evidence type="ECO:0000256" key="1">
    <source>
        <dbReference type="ARBA" id="ARBA00023122"/>
    </source>
</evidence>
<dbReference type="SUPFAM" id="SSF54631">
    <property type="entry name" value="CBS-domain pair"/>
    <property type="match status" value="1"/>
</dbReference>
<dbReference type="Gene3D" id="3.10.580.10">
    <property type="entry name" value="CBS-domain"/>
    <property type="match status" value="1"/>
</dbReference>
<evidence type="ECO:0000256" key="2">
    <source>
        <dbReference type="PROSITE-ProRule" id="PRU00703"/>
    </source>
</evidence>
<dbReference type="PANTHER" id="PTHR43080:SF2">
    <property type="entry name" value="CBS DOMAIN-CONTAINING PROTEIN"/>
    <property type="match status" value="1"/>
</dbReference>
<dbReference type="PROSITE" id="PS51371">
    <property type="entry name" value="CBS"/>
    <property type="match status" value="2"/>
</dbReference>
<proteinExistence type="predicted"/>